<dbReference type="EMBL" id="SMFZ01000002">
    <property type="protein sequence ID" value="TCK22264.1"/>
    <property type="molecule type" value="Genomic_DNA"/>
</dbReference>
<dbReference type="OrthoDB" id="3206999at2"/>
<dbReference type="AlphaFoldDB" id="A0A4R1HIY1"/>
<protein>
    <submittedName>
        <fullName evidence="2">CHAT domain-containing protein</fullName>
    </submittedName>
</protein>
<dbReference type="InterPro" id="IPR024983">
    <property type="entry name" value="CHAT_dom"/>
</dbReference>
<dbReference type="Pfam" id="PF12770">
    <property type="entry name" value="CHAT"/>
    <property type="match status" value="1"/>
</dbReference>
<dbReference type="InterPro" id="IPR011990">
    <property type="entry name" value="TPR-like_helical_dom_sf"/>
</dbReference>
<name>A0A4R1HIY1_PSEEN</name>
<feature type="domain" description="CHAT" evidence="1">
    <location>
        <begin position="727"/>
        <end position="1011"/>
    </location>
</feature>
<dbReference type="Proteomes" id="UP000295560">
    <property type="component" value="Unassembled WGS sequence"/>
</dbReference>
<sequence length="1011" mass="107603">MERAGRRRGTRPLRKAIRAFDEVLDVMSPDHPDRPSCLANLAVGHVLLFRRTGDADVVDDLVRVQGSLVDAVTEQHPERARYRGNLRTFLVDLARNSPGPGLLARATPLAREAVVDPSPAAVTAFREVLSLCLGELSRSTGDPDVLAELVALDRRRVAETAVDDPDLGALLSDLGAGLRDLALATNRPELLDEAVATGRRAVAVCPPGHDHEAACLRSLGNSVHARYGVLDRSIAALEESAALGRRAVAVADRSQRSSCLTALGLALRSQYQATADLELLREAVHVCRDAVSASGPDPVDRAPCLVNLSVAEMELFKRTGRPGSIDAAVRACDEAVRLSVPGSAHHAARLGNLANALQIASLSGPVPADAEQAPPDPAPFREAVRVARTAAEATAPGSGPVGGRLSNLSLIARTLYEVTGDETALEEAVRAGRRAVAVAPVGSEVRELAVLSLIRALAPVRDPGIVDEIRAHCTELDDDGVAPRTRVVAHLFLGRAAMAAEKRRPDVALAAYEYAVTRLPGIAPRRLRRADREHGLGELAGLPAEAASVALEAGRPEHAVQLLEHSRGVLLREALDGRRELDLLREADPALAEEFELLRDLLGASDLAGLDLYESGQGAAPPHDGRRDRHLEVVARWEALIDRIRTRAGLEEFLRPAEIGPWTSSPVDEPIVVVTAGPHRCDALLVVGDEPVRTVRLDCTYDELRIRADAFRLPAGTDVERRMLDDLAWLWDHVTGPVLAELDLSPPVRPGRSDLPAIRWCPVGIASFLPLHAAGHHRRPGTGPSVMDHVVSSYTPTIDALRSGRAAGTGHRASTGEDVLAVEMSTTPGATALPGARAEIERITDILPAATVLSGPDATREAVLDALATHRFAHFACHATYDPVTPALSRLVLHDHRTAPLTVADLAALSLPDAGLAFLSACSTATSSDRLADEAVHIATAFRIAGFHQVVGTLWPVADTAARRIAQGFYAELASTTDADPAARALHRAVLALRSDQPTAPSRWAAHVLVG</sequence>
<dbReference type="Gene3D" id="1.25.40.10">
    <property type="entry name" value="Tetratricopeptide repeat domain"/>
    <property type="match status" value="1"/>
</dbReference>
<dbReference type="RefSeq" id="WP_132430991.1">
    <property type="nucleotide sequence ID" value="NZ_SMFZ01000002.1"/>
</dbReference>
<reference evidence="2 3" key="1">
    <citation type="submission" date="2019-03" db="EMBL/GenBank/DDBJ databases">
        <title>Sequencing the genomes of 1000 actinobacteria strains.</title>
        <authorList>
            <person name="Klenk H.-P."/>
        </authorList>
    </citation>
    <scope>NUCLEOTIDE SEQUENCE [LARGE SCALE GENOMIC DNA]</scope>
    <source>
        <strain evidence="2 3">DSM 44969</strain>
    </source>
</reference>
<evidence type="ECO:0000259" key="1">
    <source>
        <dbReference type="Pfam" id="PF12770"/>
    </source>
</evidence>
<evidence type="ECO:0000313" key="2">
    <source>
        <dbReference type="EMBL" id="TCK22264.1"/>
    </source>
</evidence>
<gene>
    <name evidence="2" type="ORF">EV378_6265</name>
</gene>
<evidence type="ECO:0000313" key="3">
    <source>
        <dbReference type="Proteomes" id="UP000295560"/>
    </source>
</evidence>
<accession>A0A4R1HIY1</accession>
<keyword evidence="3" id="KW-1185">Reference proteome</keyword>
<comment type="caution">
    <text evidence="2">The sequence shown here is derived from an EMBL/GenBank/DDBJ whole genome shotgun (WGS) entry which is preliminary data.</text>
</comment>
<organism evidence="2 3">
    <name type="scientific">Pseudonocardia endophytica</name>
    <dbReference type="NCBI Taxonomy" id="401976"/>
    <lineage>
        <taxon>Bacteria</taxon>
        <taxon>Bacillati</taxon>
        <taxon>Actinomycetota</taxon>
        <taxon>Actinomycetes</taxon>
        <taxon>Pseudonocardiales</taxon>
        <taxon>Pseudonocardiaceae</taxon>
        <taxon>Pseudonocardia</taxon>
    </lineage>
</organism>
<proteinExistence type="predicted"/>